<dbReference type="Pfam" id="PF06732">
    <property type="entry name" value="Pescadillo_N"/>
    <property type="match status" value="1"/>
</dbReference>
<dbReference type="CDD" id="cd17709">
    <property type="entry name" value="BRCT_pescadillo_like"/>
    <property type="match status" value="1"/>
</dbReference>
<evidence type="ECO:0000313" key="7">
    <source>
        <dbReference type="Proteomes" id="UP000789375"/>
    </source>
</evidence>
<keyword evidence="2 4" id="KW-0698">rRNA processing</keyword>
<proteinExistence type="inferred from homology"/>
<dbReference type="InterPro" id="IPR036420">
    <property type="entry name" value="BRCT_dom_sf"/>
</dbReference>
<dbReference type="PROSITE" id="PS50172">
    <property type="entry name" value="BRCT"/>
    <property type="match status" value="1"/>
</dbReference>
<dbReference type="Gene3D" id="3.40.50.10190">
    <property type="entry name" value="BRCT domain"/>
    <property type="match status" value="1"/>
</dbReference>
<evidence type="ECO:0000256" key="3">
    <source>
        <dbReference type="ARBA" id="ARBA00023242"/>
    </source>
</evidence>
<name>A0A9N9F779_FUNMO</name>
<comment type="subcellular location">
    <subcellularLocation>
        <location evidence="4">Nucleus</location>
        <location evidence="4">Nucleolus</location>
    </subcellularLocation>
    <subcellularLocation>
        <location evidence="4">Nucleus</location>
        <location evidence="4">Nucleoplasm</location>
    </subcellularLocation>
</comment>
<dbReference type="Pfam" id="PF16589">
    <property type="entry name" value="BRCT_2"/>
    <property type="match status" value="1"/>
</dbReference>
<dbReference type="GO" id="GO:0070545">
    <property type="term" value="C:PeBoW complex"/>
    <property type="evidence" value="ECO:0007669"/>
    <property type="project" value="TreeGrafter"/>
</dbReference>
<dbReference type="Proteomes" id="UP000789375">
    <property type="component" value="Unassembled WGS sequence"/>
</dbReference>
<dbReference type="AlphaFoldDB" id="A0A9N9F779"/>
<keyword evidence="3 4" id="KW-0539">Nucleus</keyword>
<sequence>MGKLKQKGKAGAATNYINRNQALKKLQVSLADFRRLCILKGIYPREPKNKKKANKGSTAPTTFYYTKDIQYLAHEPVLQKFREHKIFLRKLTKALSKRELSIAKNLEKNRPVYKLDHILKERYPTFTDALRDLDDALCMLFLFSTFPATDKINSETVTNCQRLCAEFQHYIIKTKSLRKVFLSIKGIYYQAEVKGQIINWLAPYQFSQQVPDDVDFRVMLTFLEFYQTLLGFVNFKLYSDVNLVYPPKLDTSKDEGAAGLGALIIETTNSLATLSTSSHNNEDINNNDTIKEEMVRKLESEKRLKTLSKKLATIKDQGNTTSEIQPDTTKEPEVISNEEIIDEFTSSDSKYQQDVSSKTYTYSDIQNASIALTEFENLFSNCIFYLSREVPRYSLEFIIRTFGGQVGWDETCGVGSPFNESDDRITHHVIDRPTSGHRFLSRAYIQPQWVYDCVNARKLLKIEPYQPGKTLPPHLSPFVEHKEGDYIPEFEGDMEEKELRNEQEIKKDTSNEETIIPLITSDEPYNEDIIHQMELEAEATGISFSMYQEKQDQLAKNQKIQNTNNTKVQQPSIQTITGKKRAAKEIEEKEVKELAKIMMTKKQKTLYNKIQYGKKKRQEKVENLQLKIIKVTINYSLPLRAGDFFESFWIGEPIIIPLGLVTRGEGVSVGVGVGVGLGVGFAVGVGADACKSFALGVGGAPKL</sequence>
<evidence type="ECO:0000256" key="1">
    <source>
        <dbReference type="ARBA" id="ARBA00022517"/>
    </source>
</evidence>
<dbReference type="GO" id="GO:0000466">
    <property type="term" value="P:maturation of 5.8S rRNA from tricistronic rRNA transcript (SSU-rRNA, 5.8S rRNA, LSU-rRNA)"/>
    <property type="evidence" value="ECO:0007669"/>
    <property type="project" value="UniProtKB-UniRule"/>
</dbReference>
<reference evidence="6" key="1">
    <citation type="submission" date="2021-06" db="EMBL/GenBank/DDBJ databases">
        <authorList>
            <person name="Kallberg Y."/>
            <person name="Tangrot J."/>
            <person name="Rosling A."/>
        </authorList>
    </citation>
    <scope>NUCLEOTIDE SEQUENCE</scope>
    <source>
        <strain evidence="6">87-6 pot B 2015</strain>
    </source>
</reference>
<dbReference type="PANTHER" id="PTHR12221:SF6">
    <property type="entry name" value="PESCADILLO HOMOLOG"/>
    <property type="match status" value="1"/>
</dbReference>
<gene>
    <name evidence="4" type="primary">NOP7</name>
    <name evidence="6" type="ORF">FMOSSE_LOCUS4710</name>
</gene>
<dbReference type="FunFam" id="3.40.50.10190:FF:000002">
    <property type="entry name" value="Pescadillo homolog"/>
    <property type="match status" value="1"/>
</dbReference>
<dbReference type="GO" id="GO:0043021">
    <property type="term" value="F:ribonucleoprotein complex binding"/>
    <property type="evidence" value="ECO:0007669"/>
    <property type="project" value="UniProtKB-UniRule"/>
</dbReference>
<dbReference type="HAMAP" id="MF_03028">
    <property type="entry name" value="Pescadillo"/>
    <property type="match status" value="1"/>
</dbReference>
<dbReference type="SUPFAM" id="SSF52113">
    <property type="entry name" value="BRCT domain"/>
    <property type="match status" value="1"/>
</dbReference>
<protein>
    <recommendedName>
        <fullName evidence="4">Pescadillo homolog</fullName>
    </recommendedName>
    <alternativeName>
        <fullName evidence="4">Nucleolar protein 7 homolog</fullName>
    </alternativeName>
</protein>
<comment type="caution">
    <text evidence="6">The sequence shown here is derived from an EMBL/GenBank/DDBJ whole genome shotgun (WGS) entry which is preliminary data.</text>
</comment>
<evidence type="ECO:0000259" key="5">
    <source>
        <dbReference type="PROSITE" id="PS50172"/>
    </source>
</evidence>
<accession>A0A9N9F779</accession>
<feature type="domain" description="BRCT" evidence="5">
    <location>
        <begin position="374"/>
        <end position="467"/>
    </location>
</feature>
<dbReference type="GO" id="GO:0000463">
    <property type="term" value="P:maturation of LSU-rRNA from tricistronic rRNA transcript (SSU-rRNA, 5.8S rRNA, LSU-rRNA)"/>
    <property type="evidence" value="ECO:0007669"/>
    <property type="project" value="UniProtKB-UniRule"/>
</dbReference>
<dbReference type="GO" id="GO:0030687">
    <property type="term" value="C:preribosome, large subunit precursor"/>
    <property type="evidence" value="ECO:0007669"/>
    <property type="project" value="UniProtKB-UniRule"/>
</dbReference>
<evidence type="ECO:0000313" key="6">
    <source>
        <dbReference type="EMBL" id="CAG8514445.1"/>
    </source>
</evidence>
<dbReference type="GO" id="GO:0005654">
    <property type="term" value="C:nucleoplasm"/>
    <property type="evidence" value="ECO:0007669"/>
    <property type="project" value="UniProtKB-SubCell"/>
</dbReference>
<evidence type="ECO:0000256" key="2">
    <source>
        <dbReference type="ARBA" id="ARBA00022552"/>
    </source>
</evidence>
<dbReference type="PANTHER" id="PTHR12221">
    <property type="entry name" value="PESCADILLO - RELATED"/>
    <property type="match status" value="1"/>
</dbReference>
<evidence type="ECO:0000256" key="4">
    <source>
        <dbReference type="HAMAP-Rule" id="MF_03028"/>
    </source>
</evidence>
<dbReference type="InterPro" id="IPR001357">
    <property type="entry name" value="BRCT_dom"/>
</dbReference>
<dbReference type="GO" id="GO:0003723">
    <property type="term" value="F:RNA binding"/>
    <property type="evidence" value="ECO:0007669"/>
    <property type="project" value="TreeGrafter"/>
</dbReference>
<dbReference type="SMART" id="SM00292">
    <property type="entry name" value="BRCT"/>
    <property type="match status" value="1"/>
</dbReference>
<dbReference type="EMBL" id="CAJVPP010000815">
    <property type="protein sequence ID" value="CAG8514445.1"/>
    <property type="molecule type" value="Genomic_DNA"/>
</dbReference>
<organism evidence="6 7">
    <name type="scientific">Funneliformis mosseae</name>
    <name type="common">Endomycorrhizal fungus</name>
    <name type="synonym">Glomus mosseae</name>
    <dbReference type="NCBI Taxonomy" id="27381"/>
    <lineage>
        <taxon>Eukaryota</taxon>
        <taxon>Fungi</taxon>
        <taxon>Fungi incertae sedis</taxon>
        <taxon>Mucoromycota</taxon>
        <taxon>Glomeromycotina</taxon>
        <taxon>Glomeromycetes</taxon>
        <taxon>Glomerales</taxon>
        <taxon>Glomeraceae</taxon>
        <taxon>Funneliformis</taxon>
    </lineage>
</organism>
<keyword evidence="7" id="KW-1185">Reference proteome</keyword>
<comment type="subunit">
    <text evidence="4">Component of the NOP7 complex, composed of ERB1, NOP7 and YTM1. Within the NOP7 complex ERB1 appears to interact directly with NOP7 and YTM1. The NOP7 complex also associates with the 66S pre-ribosome.</text>
</comment>
<comment type="function">
    <text evidence="4">Component of the NOP7 complex, which is required for maturation of the 25S and 5.8S ribosomal RNAs and formation of the 60S ribosome.</text>
</comment>
<dbReference type="InterPro" id="IPR010613">
    <property type="entry name" value="PES"/>
</dbReference>
<keyword evidence="1 4" id="KW-0690">Ribosome biogenesis</keyword>
<comment type="similarity">
    <text evidence="4">Belongs to the pescadillo family.</text>
</comment>